<evidence type="ECO:0000313" key="6">
    <source>
        <dbReference type="Proteomes" id="UP001372338"/>
    </source>
</evidence>
<dbReference type="PANTHER" id="PTHR21737">
    <property type="entry name" value="POLYGLUTAMINE BINDING PROTEIN 1/MARVEL MEMBRANE-ASSOCIATING DOMAIN CONTAINING 3"/>
    <property type="match status" value="1"/>
</dbReference>
<sequence>MALLAKQRTRAEFERKEVEFLFDQTKIRSEIRLRESRARPIDVLIKHLTAADDDVPSYSVVFKGLTLNELDQLQDEIRLLLDFDRANAEYWDALLEVCSWELTEARNRKQDDDAARVCREDSFAEEKKLLQGKTRAELEALQSHIESDMRAGKAILKQLPVFKAKACLKDIHAQLLLERRRSLDPPSSMEESMEDGVLPKAKDDVRVLSSSAKEEEDRAMLKLKPMATVLQEEDNFEMKTLKIMGSVKDGDAIFGSGAEVNLDSQLHVWHHDEYKPRKPKYFNRVQTRYLWNQYDRIHYDHDNPPLRLS</sequence>
<organism evidence="5 6">
    <name type="scientific">Crotalaria pallida</name>
    <name type="common">Smooth rattlebox</name>
    <name type="synonym">Crotalaria striata</name>
    <dbReference type="NCBI Taxonomy" id="3830"/>
    <lineage>
        <taxon>Eukaryota</taxon>
        <taxon>Viridiplantae</taxon>
        <taxon>Streptophyta</taxon>
        <taxon>Embryophyta</taxon>
        <taxon>Tracheophyta</taxon>
        <taxon>Spermatophyta</taxon>
        <taxon>Magnoliopsida</taxon>
        <taxon>eudicotyledons</taxon>
        <taxon>Gunneridae</taxon>
        <taxon>Pentapetalae</taxon>
        <taxon>rosids</taxon>
        <taxon>fabids</taxon>
        <taxon>Fabales</taxon>
        <taxon>Fabaceae</taxon>
        <taxon>Papilionoideae</taxon>
        <taxon>50 kb inversion clade</taxon>
        <taxon>genistoids sensu lato</taxon>
        <taxon>core genistoids</taxon>
        <taxon>Crotalarieae</taxon>
        <taxon>Crotalaria</taxon>
    </lineage>
</organism>
<gene>
    <name evidence="5" type="ORF">RIF29_25691</name>
</gene>
<dbReference type="Proteomes" id="UP001372338">
    <property type="component" value="Unassembled WGS sequence"/>
</dbReference>
<feature type="domain" description="Splicing factor Cactin C-terminal" evidence="3">
    <location>
        <begin position="271"/>
        <end position="306"/>
    </location>
</feature>
<feature type="domain" description="Splicing factor cactin central" evidence="4">
    <location>
        <begin position="7"/>
        <end position="172"/>
    </location>
</feature>
<dbReference type="GO" id="GO:0045292">
    <property type="term" value="P:mRNA cis splicing, via spliceosome"/>
    <property type="evidence" value="ECO:0007669"/>
    <property type="project" value="TreeGrafter"/>
</dbReference>
<dbReference type="AlphaFoldDB" id="A0AAN9EMJ2"/>
<evidence type="ECO:0000256" key="2">
    <source>
        <dbReference type="ARBA" id="ARBA00034534"/>
    </source>
</evidence>
<dbReference type="Pfam" id="PF09732">
    <property type="entry name" value="CactinC_cactus"/>
    <property type="match status" value="1"/>
</dbReference>
<dbReference type="GO" id="GO:0005681">
    <property type="term" value="C:spliceosomal complex"/>
    <property type="evidence" value="ECO:0007669"/>
    <property type="project" value="TreeGrafter"/>
</dbReference>
<protein>
    <recommendedName>
        <fullName evidence="2">Splicing factor Cactin</fullName>
    </recommendedName>
</protein>
<dbReference type="GO" id="GO:0005737">
    <property type="term" value="C:cytoplasm"/>
    <property type="evidence" value="ECO:0007669"/>
    <property type="project" value="TreeGrafter"/>
</dbReference>
<evidence type="ECO:0000259" key="4">
    <source>
        <dbReference type="Pfam" id="PF10312"/>
    </source>
</evidence>
<dbReference type="PANTHER" id="PTHR21737:SF4">
    <property type="entry name" value="SPLICING FACTOR CACTIN"/>
    <property type="match status" value="1"/>
</dbReference>
<comment type="similarity">
    <text evidence="1">Belongs to the CACTIN family.</text>
</comment>
<dbReference type="EMBL" id="JAYWIO010000005">
    <property type="protein sequence ID" value="KAK7260007.1"/>
    <property type="molecule type" value="Genomic_DNA"/>
</dbReference>
<name>A0AAN9EMJ2_CROPI</name>
<accession>A0AAN9EMJ2</accession>
<keyword evidence="6" id="KW-1185">Reference proteome</keyword>
<dbReference type="InterPro" id="IPR019134">
    <property type="entry name" value="Cactin_C"/>
</dbReference>
<evidence type="ECO:0000259" key="3">
    <source>
        <dbReference type="Pfam" id="PF09732"/>
    </source>
</evidence>
<evidence type="ECO:0000313" key="5">
    <source>
        <dbReference type="EMBL" id="KAK7260007.1"/>
    </source>
</evidence>
<dbReference type="Pfam" id="PF10312">
    <property type="entry name" value="Cactin_mid"/>
    <property type="match status" value="1"/>
</dbReference>
<proteinExistence type="inferred from homology"/>
<reference evidence="5 6" key="1">
    <citation type="submission" date="2024-01" db="EMBL/GenBank/DDBJ databases">
        <title>The genomes of 5 underutilized Papilionoideae crops provide insights into root nodulation and disease resistanc.</title>
        <authorList>
            <person name="Yuan L."/>
        </authorList>
    </citation>
    <scope>NUCLEOTIDE SEQUENCE [LARGE SCALE GENOMIC DNA]</scope>
    <source>
        <strain evidence="5">ZHUSHIDOU_FW_LH</strain>
        <tissue evidence="5">Leaf</tissue>
    </source>
</reference>
<evidence type="ECO:0000256" key="1">
    <source>
        <dbReference type="ARBA" id="ARBA00006895"/>
    </source>
</evidence>
<dbReference type="InterPro" id="IPR018816">
    <property type="entry name" value="Cactin_central"/>
</dbReference>
<comment type="caution">
    <text evidence="5">The sequence shown here is derived from an EMBL/GenBank/DDBJ whole genome shotgun (WGS) entry which is preliminary data.</text>
</comment>